<reference evidence="2 3" key="1">
    <citation type="submission" date="2019-01" db="EMBL/GenBank/DDBJ databases">
        <title>Lactibacter flavus gen. nov., sp. nov., a novel bacterium of the family Propionibacteriaceae isolated from raw milk and dairy products.</title>
        <authorList>
            <person name="Huptas C."/>
            <person name="Wenning M."/>
            <person name="Breitenwieser F."/>
            <person name="Doll E."/>
            <person name="Von Neubeck M."/>
            <person name="Busse H.-J."/>
            <person name="Scherer S."/>
        </authorList>
    </citation>
    <scope>NUCLEOTIDE SEQUENCE [LARGE SCALE GENOMIC DNA]</scope>
    <source>
        <strain evidence="2 3">DSM 22130</strain>
    </source>
</reference>
<keyword evidence="1" id="KW-0472">Membrane</keyword>
<evidence type="ECO:0000256" key="1">
    <source>
        <dbReference type="SAM" id="Phobius"/>
    </source>
</evidence>
<sequence>MQVVSSPRRFLIAGVAVVMAALIAVVTWWAIGRGKMAAMFAAGPICIAFLAVVVVRALRTRVEWDADGGRYHGLVRTRAWSWSEVRFVGRQSTYAFGSTGSTPELTLRGGRHLVLVGLSDPRHPDAEDAAIGRLRAAADAYKATHPSAAEQLVAMLTDEPAPAASDQEKTD</sequence>
<evidence type="ECO:0000313" key="3">
    <source>
        <dbReference type="Proteomes" id="UP000291933"/>
    </source>
</evidence>
<feature type="transmembrane region" description="Helical" evidence="1">
    <location>
        <begin position="37"/>
        <end position="58"/>
    </location>
</feature>
<dbReference type="Proteomes" id="UP000291933">
    <property type="component" value="Unassembled WGS sequence"/>
</dbReference>
<protein>
    <recommendedName>
        <fullName evidence="4">PH domain-containing protein</fullName>
    </recommendedName>
</protein>
<name>A0A4Q9KNW7_PROTD</name>
<dbReference type="AlphaFoldDB" id="A0A4Q9KNW7"/>
<keyword evidence="1" id="KW-0812">Transmembrane</keyword>
<feature type="transmembrane region" description="Helical" evidence="1">
    <location>
        <begin position="12"/>
        <end position="31"/>
    </location>
</feature>
<proteinExistence type="predicted"/>
<keyword evidence="1" id="KW-1133">Transmembrane helix</keyword>
<dbReference type="EMBL" id="SDMR01000001">
    <property type="protein sequence ID" value="TBT96306.1"/>
    <property type="molecule type" value="Genomic_DNA"/>
</dbReference>
<evidence type="ECO:0000313" key="2">
    <source>
        <dbReference type="EMBL" id="TBT96306.1"/>
    </source>
</evidence>
<comment type="caution">
    <text evidence="2">The sequence shown here is derived from an EMBL/GenBank/DDBJ whole genome shotgun (WGS) entry which is preliminary data.</text>
</comment>
<organism evidence="2 3">
    <name type="scientific">Propioniciclava tarda</name>
    <dbReference type="NCBI Taxonomy" id="433330"/>
    <lineage>
        <taxon>Bacteria</taxon>
        <taxon>Bacillati</taxon>
        <taxon>Actinomycetota</taxon>
        <taxon>Actinomycetes</taxon>
        <taxon>Propionibacteriales</taxon>
        <taxon>Propionibacteriaceae</taxon>
        <taxon>Propioniciclava</taxon>
    </lineage>
</organism>
<keyword evidence="3" id="KW-1185">Reference proteome</keyword>
<dbReference type="RefSeq" id="WP_131170718.1">
    <property type="nucleotide sequence ID" value="NZ_FXTL01000001.1"/>
</dbReference>
<evidence type="ECO:0008006" key="4">
    <source>
        <dbReference type="Google" id="ProtNLM"/>
    </source>
</evidence>
<accession>A0A4Q9KNW7</accession>
<gene>
    <name evidence="2" type="ORF">ET996_01175</name>
</gene>